<evidence type="ECO:0000256" key="6">
    <source>
        <dbReference type="ARBA" id="ARBA00023053"/>
    </source>
</evidence>
<evidence type="ECO:0000256" key="2">
    <source>
        <dbReference type="ARBA" id="ARBA00022475"/>
    </source>
</evidence>
<protein>
    <recommendedName>
        <fullName evidence="12">Fluoride-specific ion channel FluC</fullName>
    </recommendedName>
</protein>
<dbReference type="GO" id="GO:0046872">
    <property type="term" value="F:metal ion binding"/>
    <property type="evidence" value="ECO:0007669"/>
    <property type="project" value="UniProtKB-KW"/>
</dbReference>
<feature type="transmembrane region" description="Helical" evidence="12">
    <location>
        <begin position="97"/>
        <end position="120"/>
    </location>
</feature>
<evidence type="ECO:0000313" key="14">
    <source>
        <dbReference type="Proteomes" id="UP000307378"/>
    </source>
</evidence>
<dbReference type="EMBL" id="STGU01000005">
    <property type="protein sequence ID" value="THV35861.1"/>
    <property type="molecule type" value="Genomic_DNA"/>
</dbReference>
<feature type="binding site" evidence="12">
    <location>
        <position position="75"/>
    </location>
    <ligand>
        <name>Na(+)</name>
        <dbReference type="ChEBI" id="CHEBI:29101"/>
        <note>structural</note>
    </ligand>
</feature>
<gene>
    <name evidence="12 13" type="primary">crcB</name>
    <name evidence="12" type="synonym">fluC</name>
    <name evidence="13" type="ORF">FAA86_11010</name>
</gene>
<dbReference type="Proteomes" id="UP000307378">
    <property type="component" value="Unassembled WGS sequence"/>
</dbReference>
<dbReference type="Pfam" id="PF02537">
    <property type="entry name" value="CRCB"/>
    <property type="match status" value="1"/>
</dbReference>
<feature type="binding site" evidence="12">
    <location>
        <position position="78"/>
    </location>
    <ligand>
        <name>Na(+)</name>
        <dbReference type="ChEBI" id="CHEBI:29101"/>
        <note>structural</note>
    </ligand>
</feature>
<keyword evidence="7 12" id="KW-0406">Ion transport</keyword>
<sequence length="125" mass="12851">MFHILLVAIGGATGSVARYLTGLAMTRLLGPTFPWGTITVNIVGSFAIGLLAELVARKVSAPVEMRLLLVVGFLGGFTTFSSFSLDTLALVERGAALSAFVYVGASLVLSLGAAFGGLALGRSLF</sequence>
<evidence type="ECO:0000256" key="5">
    <source>
        <dbReference type="ARBA" id="ARBA00022989"/>
    </source>
</evidence>
<evidence type="ECO:0000313" key="13">
    <source>
        <dbReference type="EMBL" id="THV35861.1"/>
    </source>
</evidence>
<comment type="subcellular location">
    <subcellularLocation>
        <location evidence="1 12">Cell membrane</location>
        <topology evidence="1 12">Multi-pass membrane protein</topology>
    </subcellularLocation>
</comment>
<keyword evidence="6 12" id="KW-0915">Sodium</keyword>
<comment type="catalytic activity">
    <reaction evidence="11">
        <text>fluoride(in) = fluoride(out)</text>
        <dbReference type="Rhea" id="RHEA:76159"/>
        <dbReference type="ChEBI" id="CHEBI:17051"/>
    </reaction>
    <physiologicalReaction direction="left-to-right" evidence="11">
        <dbReference type="Rhea" id="RHEA:76160"/>
    </physiologicalReaction>
</comment>
<comment type="similarity">
    <text evidence="10 12">Belongs to the fluoride channel Fluc/FEX (TC 1.A.43) family.</text>
</comment>
<dbReference type="GO" id="GO:0005886">
    <property type="term" value="C:plasma membrane"/>
    <property type="evidence" value="ECO:0007669"/>
    <property type="project" value="UniProtKB-SubCell"/>
</dbReference>
<proteinExistence type="inferred from homology"/>
<dbReference type="NCBIfam" id="NF010791">
    <property type="entry name" value="PRK14195.1"/>
    <property type="match status" value="1"/>
</dbReference>
<reference evidence="13 14" key="1">
    <citation type="submission" date="2019-04" db="EMBL/GenBank/DDBJ databases">
        <title>genome sequence of strain W3.</title>
        <authorList>
            <person name="Gao J."/>
            <person name="Sun J."/>
        </authorList>
    </citation>
    <scope>NUCLEOTIDE SEQUENCE [LARGE SCALE GENOMIC DNA]</scope>
    <source>
        <strain evidence="13 14">W3</strain>
    </source>
</reference>
<evidence type="ECO:0000256" key="7">
    <source>
        <dbReference type="ARBA" id="ARBA00023065"/>
    </source>
</evidence>
<comment type="function">
    <text evidence="12">Fluoride-specific ion channel. Important for reducing fluoride concentration in the cell, thus reducing its toxicity.</text>
</comment>
<evidence type="ECO:0000256" key="3">
    <source>
        <dbReference type="ARBA" id="ARBA00022519"/>
    </source>
</evidence>
<dbReference type="AlphaFoldDB" id="A0A4S8PYU1"/>
<dbReference type="PANTHER" id="PTHR28259:SF1">
    <property type="entry name" value="FLUORIDE EXPORT PROTEIN 1-RELATED"/>
    <property type="match status" value="1"/>
</dbReference>
<keyword evidence="9 12" id="KW-0407">Ion channel</keyword>
<comment type="caution">
    <text evidence="13">The sequence shown here is derived from an EMBL/GenBank/DDBJ whole genome shotgun (WGS) entry which is preliminary data.</text>
</comment>
<keyword evidence="3" id="KW-0997">Cell inner membrane</keyword>
<organism evidence="13 14">
    <name type="scientific">Rhizobium rosettiformans W3</name>
    <dbReference type="NCBI Taxonomy" id="538378"/>
    <lineage>
        <taxon>Bacteria</taxon>
        <taxon>Pseudomonadati</taxon>
        <taxon>Pseudomonadota</taxon>
        <taxon>Alphaproteobacteria</taxon>
        <taxon>Hyphomicrobiales</taxon>
        <taxon>Rhizobiaceae</taxon>
        <taxon>Rhizobium/Agrobacterium group</taxon>
        <taxon>Rhizobium</taxon>
    </lineage>
</organism>
<comment type="activity regulation">
    <text evidence="12">Na(+) is not transported, but it plays an essential structural role and its presence is essential for fluoride channel function.</text>
</comment>
<keyword evidence="12" id="KW-0813">Transport</keyword>
<keyword evidence="12" id="KW-0479">Metal-binding</keyword>
<evidence type="ECO:0000256" key="10">
    <source>
        <dbReference type="ARBA" id="ARBA00035120"/>
    </source>
</evidence>
<name>A0A4S8PYU1_9HYPH</name>
<keyword evidence="8 12" id="KW-0472">Membrane</keyword>
<keyword evidence="2 12" id="KW-1003">Cell membrane</keyword>
<dbReference type="PANTHER" id="PTHR28259">
    <property type="entry name" value="FLUORIDE EXPORT PROTEIN 1-RELATED"/>
    <property type="match status" value="1"/>
</dbReference>
<dbReference type="HAMAP" id="MF_00454">
    <property type="entry name" value="FluC"/>
    <property type="match status" value="1"/>
</dbReference>
<evidence type="ECO:0000256" key="11">
    <source>
        <dbReference type="ARBA" id="ARBA00035585"/>
    </source>
</evidence>
<evidence type="ECO:0000256" key="9">
    <source>
        <dbReference type="ARBA" id="ARBA00023303"/>
    </source>
</evidence>
<keyword evidence="5 12" id="KW-1133">Transmembrane helix</keyword>
<feature type="transmembrane region" description="Helical" evidence="12">
    <location>
        <begin position="33"/>
        <end position="55"/>
    </location>
</feature>
<keyword evidence="4 12" id="KW-0812">Transmembrane</keyword>
<feature type="transmembrane region" description="Helical" evidence="12">
    <location>
        <begin position="67"/>
        <end position="85"/>
    </location>
</feature>
<evidence type="ECO:0000256" key="12">
    <source>
        <dbReference type="HAMAP-Rule" id="MF_00454"/>
    </source>
</evidence>
<dbReference type="GO" id="GO:0140114">
    <property type="term" value="P:cellular detoxification of fluoride"/>
    <property type="evidence" value="ECO:0007669"/>
    <property type="project" value="UniProtKB-UniRule"/>
</dbReference>
<dbReference type="RefSeq" id="WP_136540539.1">
    <property type="nucleotide sequence ID" value="NZ_STGU01000005.1"/>
</dbReference>
<accession>A0A4S8PYU1</accession>
<dbReference type="GO" id="GO:0062054">
    <property type="term" value="F:fluoride channel activity"/>
    <property type="evidence" value="ECO:0007669"/>
    <property type="project" value="UniProtKB-UniRule"/>
</dbReference>
<evidence type="ECO:0000256" key="1">
    <source>
        <dbReference type="ARBA" id="ARBA00004651"/>
    </source>
</evidence>
<dbReference type="InterPro" id="IPR003691">
    <property type="entry name" value="FluC"/>
</dbReference>
<evidence type="ECO:0000256" key="4">
    <source>
        <dbReference type="ARBA" id="ARBA00022692"/>
    </source>
</evidence>
<evidence type="ECO:0000256" key="8">
    <source>
        <dbReference type="ARBA" id="ARBA00023136"/>
    </source>
</evidence>
<dbReference type="NCBIfam" id="TIGR00494">
    <property type="entry name" value="crcB"/>
    <property type="match status" value="1"/>
</dbReference>